<dbReference type="AlphaFoldDB" id="A0A7W9ED28"/>
<organism evidence="3 4">
    <name type="scientific">Sphingobium boeckii</name>
    <dbReference type="NCBI Taxonomy" id="1082345"/>
    <lineage>
        <taxon>Bacteria</taxon>
        <taxon>Pseudomonadati</taxon>
        <taxon>Pseudomonadota</taxon>
        <taxon>Alphaproteobacteria</taxon>
        <taxon>Sphingomonadales</taxon>
        <taxon>Sphingomonadaceae</taxon>
        <taxon>Sphingobium</taxon>
    </lineage>
</organism>
<proteinExistence type="predicted"/>
<feature type="transmembrane region" description="Helical" evidence="2">
    <location>
        <begin position="35"/>
        <end position="54"/>
    </location>
</feature>
<keyword evidence="2" id="KW-0472">Membrane</keyword>
<feature type="region of interest" description="Disordered" evidence="1">
    <location>
        <begin position="70"/>
        <end position="118"/>
    </location>
</feature>
<accession>A0A7W9ED28</accession>
<gene>
    <name evidence="3" type="ORF">FHS49_000683</name>
</gene>
<keyword evidence="2" id="KW-0812">Transmembrane</keyword>
<sequence>MPYINQGICYQSLASGAALGYHARVFAVEYRVMRILFLLVMALSLSACIAKTAVDIVTLPVRAVGAGVDAVTTSQSEADEKRGREMRKQEQRDAKEARKREKEERKRARDRDNGDWEA</sequence>
<dbReference type="EMBL" id="JACIJC010000001">
    <property type="protein sequence ID" value="MBB5684692.1"/>
    <property type="molecule type" value="Genomic_DNA"/>
</dbReference>
<evidence type="ECO:0000256" key="1">
    <source>
        <dbReference type="SAM" id="MobiDB-lite"/>
    </source>
</evidence>
<keyword evidence="4" id="KW-1185">Reference proteome</keyword>
<reference evidence="3 4" key="1">
    <citation type="submission" date="2020-08" db="EMBL/GenBank/DDBJ databases">
        <title>Genomic Encyclopedia of Type Strains, Phase IV (KMG-IV): sequencing the most valuable type-strain genomes for metagenomic binning, comparative biology and taxonomic classification.</title>
        <authorList>
            <person name="Goeker M."/>
        </authorList>
    </citation>
    <scope>NUCLEOTIDE SEQUENCE [LARGE SCALE GENOMIC DNA]</scope>
    <source>
        <strain evidence="3 4">DSM 25079</strain>
    </source>
</reference>
<keyword evidence="2" id="KW-1133">Transmembrane helix</keyword>
<evidence type="ECO:0000256" key="2">
    <source>
        <dbReference type="SAM" id="Phobius"/>
    </source>
</evidence>
<protein>
    <submittedName>
        <fullName evidence="3">Uncharacterized protein</fullName>
    </submittedName>
</protein>
<dbReference type="Proteomes" id="UP000549617">
    <property type="component" value="Unassembled WGS sequence"/>
</dbReference>
<comment type="caution">
    <text evidence="3">The sequence shown here is derived from an EMBL/GenBank/DDBJ whole genome shotgun (WGS) entry which is preliminary data.</text>
</comment>
<feature type="compositionally biased region" description="Basic and acidic residues" evidence="1">
    <location>
        <begin position="78"/>
        <end position="118"/>
    </location>
</feature>
<name>A0A7W9ED28_9SPHN</name>
<dbReference type="RefSeq" id="WP_246350248.1">
    <property type="nucleotide sequence ID" value="NZ_JACIJC010000001.1"/>
</dbReference>
<evidence type="ECO:0000313" key="4">
    <source>
        <dbReference type="Proteomes" id="UP000549617"/>
    </source>
</evidence>
<evidence type="ECO:0000313" key="3">
    <source>
        <dbReference type="EMBL" id="MBB5684692.1"/>
    </source>
</evidence>